<sequence length="75" mass="7495">MFNKTFLVALVLCACYFGDTMARPQLPPIPGVPQLPQLPQIPGVPGLPGVGTITGVASDAAGGPLGALTGPKLGK</sequence>
<dbReference type="KEGG" id="dgr:6565748"/>
<dbReference type="Proteomes" id="UP000001070">
    <property type="component" value="Unassembled WGS sequence"/>
</dbReference>
<proteinExistence type="predicted"/>
<dbReference type="OMA" id="ATWARPQ"/>
<dbReference type="OrthoDB" id="7872684at2759"/>
<dbReference type="AlphaFoldDB" id="B4JMR0"/>
<keyword evidence="1" id="KW-0732">Signal</keyword>
<dbReference type="HOGENOM" id="CLU_2500365_0_0_1"/>
<dbReference type="InParanoid" id="B4JMR0"/>
<evidence type="ECO:0000256" key="1">
    <source>
        <dbReference type="SAM" id="SignalP"/>
    </source>
</evidence>
<protein>
    <submittedName>
        <fullName evidence="2">GH24283</fullName>
    </submittedName>
</protein>
<feature type="signal peptide" evidence="1">
    <location>
        <begin position="1"/>
        <end position="22"/>
    </location>
</feature>
<organism evidence="3">
    <name type="scientific">Drosophila grimshawi</name>
    <name type="common">Hawaiian fruit fly</name>
    <name type="synonym">Idiomyia grimshawi</name>
    <dbReference type="NCBI Taxonomy" id="7222"/>
    <lineage>
        <taxon>Eukaryota</taxon>
        <taxon>Metazoa</taxon>
        <taxon>Ecdysozoa</taxon>
        <taxon>Arthropoda</taxon>
        <taxon>Hexapoda</taxon>
        <taxon>Insecta</taxon>
        <taxon>Pterygota</taxon>
        <taxon>Neoptera</taxon>
        <taxon>Endopterygota</taxon>
        <taxon>Diptera</taxon>
        <taxon>Brachycera</taxon>
        <taxon>Muscomorpha</taxon>
        <taxon>Ephydroidea</taxon>
        <taxon>Drosophilidae</taxon>
        <taxon>Drosophila</taxon>
        <taxon>Hawaiian Drosophila</taxon>
    </lineage>
</organism>
<name>B4JMR0_DROGR</name>
<dbReference type="eggNOG" id="ENOG502TBIS">
    <property type="taxonomic scope" value="Eukaryota"/>
</dbReference>
<dbReference type="PhylomeDB" id="B4JMR0"/>
<accession>B4JMR0</accession>
<evidence type="ECO:0000313" key="2">
    <source>
        <dbReference type="EMBL" id="EDV92003.1"/>
    </source>
</evidence>
<dbReference type="PROSITE" id="PS51257">
    <property type="entry name" value="PROKAR_LIPOPROTEIN"/>
    <property type="match status" value="1"/>
</dbReference>
<evidence type="ECO:0000313" key="3">
    <source>
        <dbReference type="Proteomes" id="UP000001070"/>
    </source>
</evidence>
<keyword evidence="3" id="KW-1185">Reference proteome</keyword>
<gene>
    <name evidence="2" type="primary">Dgri\GH24283</name>
    <name evidence="2" type="ORF">Dgri_GH24283</name>
</gene>
<feature type="chain" id="PRO_5002809219" evidence="1">
    <location>
        <begin position="23"/>
        <end position="75"/>
    </location>
</feature>
<reference evidence="2 3" key="1">
    <citation type="journal article" date="2007" name="Nature">
        <title>Evolution of genes and genomes on the Drosophila phylogeny.</title>
        <authorList>
            <consortium name="Drosophila 12 Genomes Consortium"/>
            <person name="Clark A.G."/>
            <person name="Eisen M.B."/>
            <person name="Smith D.R."/>
            <person name="Bergman C.M."/>
            <person name="Oliver B."/>
            <person name="Markow T.A."/>
            <person name="Kaufman T.C."/>
            <person name="Kellis M."/>
            <person name="Gelbart W."/>
            <person name="Iyer V.N."/>
            <person name="Pollard D.A."/>
            <person name="Sackton T.B."/>
            <person name="Larracuente A.M."/>
            <person name="Singh N.D."/>
            <person name="Abad J.P."/>
            <person name="Abt D.N."/>
            <person name="Adryan B."/>
            <person name="Aguade M."/>
            <person name="Akashi H."/>
            <person name="Anderson W.W."/>
            <person name="Aquadro C.F."/>
            <person name="Ardell D.H."/>
            <person name="Arguello R."/>
            <person name="Artieri C.G."/>
            <person name="Barbash D.A."/>
            <person name="Barker D."/>
            <person name="Barsanti P."/>
            <person name="Batterham P."/>
            <person name="Batzoglou S."/>
            <person name="Begun D."/>
            <person name="Bhutkar A."/>
            <person name="Blanco E."/>
            <person name="Bosak S.A."/>
            <person name="Bradley R.K."/>
            <person name="Brand A.D."/>
            <person name="Brent M.R."/>
            <person name="Brooks A.N."/>
            <person name="Brown R.H."/>
            <person name="Butlin R.K."/>
            <person name="Caggese C."/>
            <person name="Calvi B.R."/>
            <person name="Bernardo de Carvalho A."/>
            <person name="Caspi A."/>
            <person name="Castrezana S."/>
            <person name="Celniker S.E."/>
            <person name="Chang J.L."/>
            <person name="Chapple C."/>
            <person name="Chatterji S."/>
            <person name="Chinwalla A."/>
            <person name="Civetta A."/>
            <person name="Clifton S.W."/>
            <person name="Comeron J.M."/>
            <person name="Costello J.C."/>
            <person name="Coyne J.A."/>
            <person name="Daub J."/>
            <person name="David R.G."/>
            <person name="Delcher A.L."/>
            <person name="Delehaunty K."/>
            <person name="Do C.B."/>
            <person name="Ebling H."/>
            <person name="Edwards K."/>
            <person name="Eickbush T."/>
            <person name="Evans J.D."/>
            <person name="Filipski A."/>
            <person name="Findeiss S."/>
            <person name="Freyhult E."/>
            <person name="Fulton L."/>
            <person name="Fulton R."/>
            <person name="Garcia A.C."/>
            <person name="Gardiner A."/>
            <person name="Garfield D.A."/>
            <person name="Garvin B.E."/>
            <person name="Gibson G."/>
            <person name="Gilbert D."/>
            <person name="Gnerre S."/>
            <person name="Godfrey J."/>
            <person name="Good R."/>
            <person name="Gotea V."/>
            <person name="Gravely B."/>
            <person name="Greenberg A.J."/>
            <person name="Griffiths-Jones S."/>
            <person name="Gross S."/>
            <person name="Guigo R."/>
            <person name="Gustafson E.A."/>
            <person name="Haerty W."/>
            <person name="Hahn M.W."/>
            <person name="Halligan D.L."/>
            <person name="Halpern A.L."/>
            <person name="Halter G.M."/>
            <person name="Han M.V."/>
            <person name="Heger A."/>
            <person name="Hillier L."/>
            <person name="Hinrichs A.S."/>
            <person name="Holmes I."/>
            <person name="Hoskins R.A."/>
            <person name="Hubisz M.J."/>
            <person name="Hultmark D."/>
            <person name="Huntley M.A."/>
            <person name="Jaffe D.B."/>
            <person name="Jagadeeshan S."/>
            <person name="Jeck W.R."/>
            <person name="Johnson J."/>
            <person name="Jones C.D."/>
            <person name="Jordan W.C."/>
            <person name="Karpen G.H."/>
            <person name="Kataoka E."/>
            <person name="Keightley P.D."/>
            <person name="Kheradpour P."/>
            <person name="Kirkness E.F."/>
            <person name="Koerich L.B."/>
            <person name="Kristiansen K."/>
            <person name="Kudrna D."/>
            <person name="Kulathinal R.J."/>
            <person name="Kumar S."/>
            <person name="Kwok R."/>
            <person name="Lander E."/>
            <person name="Langley C.H."/>
            <person name="Lapoint R."/>
            <person name="Lazzaro B.P."/>
            <person name="Lee S.J."/>
            <person name="Levesque L."/>
            <person name="Li R."/>
            <person name="Lin C.F."/>
            <person name="Lin M.F."/>
            <person name="Lindblad-Toh K."/>
            <person name="Llopart A."/>
            <person name="Long M."/>
            <person name="Low L."/>
            <person name="Lozovsky E."/>
            <person name="Lu J."/>
            <person name="Luo M."/>
            <person name="Machado C.A."/>
            <person name="Makalowski W."/>
            <person name="Marzo M."/>
            <person name="Matsuda M."/>
            <person name="Matzkin L."/>
            <person name="McAllister B."/>
            <person name="McBride C.S."/>
            <person name="McKernan B."/>
            <person name="McKernan K."/>
            <person name="Mendez-Lago M."/>
            <person name="Minx P."/>
            <person name="Mollenhauer M.U."/>
            <person name="Montooth K."/>
            <person name="Mount S.M."/>
            <person name="Mu X."/>
            <person name="Myers E."/>
            <person name="Negre B."/>
            <person name="Newfeld S."/>
            <person name="Nielsen R."/>
            <person name="Noor M.A."/>
            <person name="O'Grady P."/>
            <person name="Pachter L."/>
            <person name="Papaceit M."/>
            <person name="Parisi M.J."/>
            <person name="Parisi M."/>
            <person name="Parts L."/>
            <person name="Pedersen J.S."/>
            <person name="Pesole G."/>
            <person name="Phillippy A.M."/>
            <person name="Ponting C.P."/>
            <person name="Pop M."/>
            <person name="Porcelli D."/>
            <person name="Powell J.R."/>
            <person name="Prohaska S."/>
            <person name="Pruitt K."/>
            <person name="Puig M."/>
            <person name="Quesneville H."/>
            <person name="Ram K.R."/>
            <person name="Rand D."/>
            <person name="Rasmussen M.D."/>
            <person name="Reed L.K."/>
            <person name="Reenan R."/>
            <person name="Reily A."/>
            <person name="Remington K.A."/>
            <person name="Rieger T.T."/>
            <person name="Ritchie M.G."/>
            <person name="Robin C."/>
            <person name="Rogers Y.H."/>
            <person name="Rohde C."/>
            <person name="Rozas J."/>
            <person name="Rubenfield M.J."/>
            <person name="Ruiz A."/>
            <person name="Russo S."/>
            <person name="Salzberg S.L."/>
            <person name="Sanchez-Gracia A."/>
            <person name="Saranga D.J."/>
            <person name="Sato H."/>
            <person name="Schaeffer S.W."/>
            <person name="Schatz M.C."/>
            <person name="Schlenke T."/>
            <person name="Schwartz R."/>
            <person name="Segarra C."/>
            <person name="Singh R.S."/>
            <person name="Sirot L."/>
            <person name="Sirota M."/>
            <person name="Sisneros N.B."/>
            <person name="Smith C.D."/>
            <person name="Smith T.F."/>
            <person name="Spieth J."/>
            <person name="Stage D.E."/>
            <person name="Stark A."/>
            <person name="Stephan W."/>
            <person name="Strausberg R.L."/>
            <person name="Strempel S."/>
            <person name="Sturgill D."/>
            <person name="Sutton G."/>
            <person name="Sutton G.G."/>
            <person name="Tao W."/>
            <person name="Teichmann S."/>
            <person name="Tobari Y.N."/>
            <person name="Tomimura Y."/>
            <person name="Tsolas J.M."/>
            <person name="Valente V.L."/>
            <person name="Venter E."/>
            <person name="Venter J.C."/>
            <person name="Vicario S."/>
            <person name="Vieira F.G."/>
            <person name="Vilella A.J."/>
            <person name="Villasante A."/>
            <person name="Walenz B."/>
            <person name="Wang J."/>
            <person name="Wasserman M."/>
            <person name="Watts T."/>
            <person name="Wilson D."/>
            <person name="Wilson R.K."/>
            <person name="Wing R.A."/>
            <person name="Wolfner M.F."/>
            <person name="Wong A."/>
            <person name="Wong G.K."/>
            <person name="Wu C.I."/>
            <person name="Wu G."/>
            <person name="Yamamoto D."/>
            <person name="Yang H.P."/>
            <person name="Yang S.P."/>
            <person name="Yorke J.A."/>
            <person name="Yoshida K."/>
            <person name="Zdobnov E."/>
            <person name="Zhang P."/>
            <person name="Zhang Y."/>
            <person name="Zimin A.V."/>
            <person name="Baldwin J."/>
            <person name="Abdouelleil A."/>
            <person name="Abdulkadir J."/>
            <person name="Abebe A."/>
            <person name="Abera B."/>
            <person name="Abreu J."/>
            <person name="Acer S.C."/>
            <person name="Aftuck L."/>
            <person name="Alexander A."/>
            <person name="An P."/>
            <person name="Anderson E."/>
            <person name="Anderson S."/>
            <person name="Arachi H."/>
            <person name="Azer M."/>
            <person name="Bachantsang P."/>
            <person name="Barry A."/>
            <person name="Bayul T."/>
            <person name="Berlin A."/>
            <person name="Bessette D."/>
            <person name="Bloom T."/>
            <person name="Blye J."/>
            <person name="Boguslavskiy L."/>
            <person name="Bonnet C."/>
            <person name="Boukhgalter B."/>
            <person name="Bourzgui I."/>
            <person name="Brown A."/>
            <person name="Cahill P."/>
            <person name="Channer S."/>
            <person name="Cheshatsang Y."/>
            <person name="Chuda L."/>
            <person name="Citroen M."/>
            <person name="Collymore A."/>
            <person name="Cooke P."/>
            <person name="Costello M."/>
            <person name="D'Aco K."/>
            <person name="Daza R."/>
            <person name="De Haan G."/>
            <person name="DeGray S."/>
            <person name="DeMaso C."/>
            <person name="Dhargay N."/>
            <person name="Dooley K."/>
            <person name="Dooley E."/>
            <person name="Doricent M."/>
            <person name="Dorje P."/>
            <person name="Dorjee K."/>
            <person name="Dupes A."/>
            <person name="Elong R."/>
            <person name="Falk J."/>
            <person name="Farina A."/>
            <person name="Faro S."/>
            <person name="Ferguson D."/>
            <person name="Fisher S."/>
            <person name="Foley C.D."/>
            <person name="Franke A."/>
            <person name="Friedrich D."/>
            <person name="Gadbois L."/>
            <person name="Gearin G."/>
            <person name="Gearin C.R."/>
            <person name="Giannoukos G."/>
            <person name="Goode T."/>
            <person name="Graham J."/>
            <person name="Grandbois E."/>
            <person name="Grewal S."/>
            <person name="Gyaltsen K."/>
            <person name="Hafez N."/>
            <person name="Hagos B."/>
            <person name="Hall J."/>
            <person name="Henson C."/>
            <person name="Hollinger A."/>
            <person name="Honan T."/>
            <person name="Huard M.D."/>
            <person name="Hughes L."/>
            <person name="Hurhula B."/>
            <person name="Husby M.E."/>
            <person name="Kamat A."/>
            <person name="Kanga B."/>
            <person name="Kashin S."/>
            <person name="Khazanovich D."/>
            <person name="Kisner P."/>
            <person name="Lance K."/>
            <person name="Lara M."/>
            <person name="Lee W."/>
            <person name="Lennon N."/>
            <person name="Letendre F."/>
            <person name="LeVine R."/>
            <person name="Lipovsky A."/>
            <person name="Liu X."/>
            <person name="Liu J."/>
            <person name="Liu S."/>
            <person name="Lokyitsang T."/>
            <person name="Lokyitsang Y."/>
            <person name="Lubonja R."/>
            <person name="Lui A."/>
            <person name="MacDonald P."/>
            <person name="Magnisalis V."/>
            <person name="Maru K."/>
            <person name="Matthews C."/>
            <person name="McCusker W."/>
            <person name="McDonough S."/>
            <person name="Mehta T."/>
            <person name="Meldrim J."/>
            <person name="Meneus L."/>
            <person name="Mihai O."/>
            <person name="Mihalev A."/>
            <person name="Mihova T."/>
            <person name="Mittelman R."/>
            <person name="Mlenga V."/>
            <person name="Montmayeur A."/>
            <person name="Mulrain L."/>
            <person name="Navidi A."/>
            <person name="Naylor J."/>
            <person name="Negash T."/>
            <person name="Nguyen T."/>
            <person name="Nguyen N."/>
            <person name="Nicol R."/>
            <person name="Norbu C."/>
            <person name="Norbu N."/>
            <person name="Novod N."/>
            <person name="O'Neill B."/>
            <person name="Osman S."/>
            <person name="Markiewicz E."/>
            <person name="Oyono O.L."/>
            <person name="Patti C."/>
            <person name="Phunkhang P."/>
            <person name="Pierre F."/>
            <person name="Priest M."/>
            <person name="Raghuraman S."/>
            <person name="Rege F."/>
            <person name="Reyes R."/>
            <person name="Rise C."/>
            <person name="Rogov P."/>
            <person name="Ross K."/>
            <person name="Ryan E."/>
            <person name="Settipalli S."/>
            <person name="Shea T."/>
            <person name="Sherpa N."/>
            <person name="Shi L."/>
            <person name="Shih D."/>
            <person name="Sparrow T."/>
            <person name="Spaulding J."/>
            <person name="Stalker J."/>
            <person name="Stange-Thomann N."/>
            <person name="Stavropoulos S."/>
            <person name="Stone C."/>
            <person name="Strader C."/>
            <person name="Tesfaye S."/>
            <person name="Thomson T."/>
            <person name="Thoulutsang Y."/>
            <person name="Thoulutsang D."/>
            <person name="Topham K."/>
            <person name="Topping I."/>
            <person name="Tsamla T."/>
            <person name="Vassiliev H."/>
            <person name="Vo A."/>
            <person name="Wangchuk T."/>
            <person name="Wangdi T."/>
            <person name="Weiand M."/>
            <person name="Wilkinson J."/>
            <person name="Wilson A."/>
            <person name="Yadav S."/>
            <person name="Young G."/>
            <person name="Yu Q."/>
            <person name="Zembek L."/>
            <person name="Zhong D."/>
            <person name="Zimmer A."/>
            <person name="Zwirko Z."/>
            <person name="Jaffe D.B."/>
            <person name="Alvarez P."/>
            <person name="Brockman W."/>
            <person name="Butler J."/>
            <person name="Chin C."/>
            <person name="Gnerre S."/>
            <person name="Grabherr M."/>
            <person name="Kleber M."/>
            <person name="Mauceli E."/>
            <person name="MacCallum I."/>
        </authorList>
    </citation>
    <scope>NUCLEOTIDE SEQUENCE [LARGE SCALE GENOMIC DNA]</scope>
    <source>
        <strain evidence="3">Tucson 15287-2541.00</strain>
    </source>
</reference>
<dbReference type="EMBL" id="CH916371">
    <property type="protein sequence ID" value="EDV92003.1"/>
    <property type="molecule type" value="Genomic_DNA"/>
</dbReference>